<reference evidence="1" key="2">
    <citation type="journal article" date="2015" name="Data Brief">
        <title>Shoot transcriptome of the giant reed, Arundo donax.</title>
        <authorList>
            <person name="Barrero R.A."/>
            <person name="Guerrero F.D."/>
            <person name="Moolhuijzen P."/>
            <person name="Goolsby J.A."/>
            <person name="Tidwell J."/>
            <person name="Bellgard S.E."/>
            <person name="Bellgard M.I."/>
        </authorList>
    </citation>
    <scope>NUCLEOTIDE SEQUENCE</scope>
    <source>
        <tissue evidence="1">Shoot tissue taken approximately 20 cm above the soil surface</tissue>
    </source>
</reference>
<sequence length="36" mass="4258">MVQEILKCCITKFTNVINSGKERQYGKQQYVCYKVN</sequence>
<organism evidence="1">
    <name type="scientific">Arundo donax</name>
    <name type="common">Giant reed</name>
    <name type="synonym">Donax arundinaceus</name>
    <dbReference type="NCBI Taxonomy" id="35708"/>
    <lineage>
        <taxon>Eukaryota</taxon>
        <taxon>Viridiplantae</taxon>
        <taxon>Streptophyta</taxon>
        <taxon>Embryophyta</taxon>
        <taxon>Tracheophyta</taxon>
        <taxon>Spermatophyta</taxon>
        <taxon>Magnoliopsida</taxon>
        <taxon>Liliopsida</taxon>
        <taxon>Poales</taxon>
        <taxon>Poaceae</taxon>
        <taxon>PACMAD clade</taxon>
        <taxon>Arundinoideae</taxon>
        <taxon>Arundineae</taxon>
        <taxon>Arundo</taxon>
    </lineage>
</organism>
<name>A0A0A8ZM33_ARUDO</name>
<accession>A0A0A8ZM33</accession>
<dbReference type="EMBL" id="GBRH01259157">
    <property type="protein sequence ID" value="JAD38738.1"/>
    <property type="molecule type" value="Transcribed_RNA"/>
</dbReference>
<dbReference type="AlphaFoldDB" id="A0A0A8ZM33"/>
<protein>
    <submittedName>
        <fullName evidence="1">Uncharacterized protein</fullName>
    </submittedName>
</protein>
<proteinExistence type="predicted"/>
<reference evidence="1" key="1">
    <citation type="submission" date="2014-09" db="EMBL/GenBank/DDBJ databases">
        <authorList>
            <person name="Magalhaes I.L.F."/>
            <person name="Oliveira U."/>
            <person name="Santos F.R."/>
            <person name="Vidigal T.H.D.A."/>
            <person name="Brescovit A.D."/>
            <person name="Santos A.J."/>
        </authorList>
    </citation>
    <scope>NUCLEOTIDE SEQUENCE</scope>
    <source>
        <tissue evidence="1">Shoot tissue taken approximately 20 cm above the soil surface</tissue>
    </source>
</reference>
<evidence type="ECO:0000313" key="1">
    <source>
        <dbReference type="EMBL" id="JAD38738.1"/>
    </source>
</evidence>